<evidence type="ECO:0000256" key="6">
    <source>
        <dbReference type="SAM" id="MobiDB-lite"/>
    </source>
</evidence>
<keyword evidence="8" id="KW-1185">Reference proteome</keyword>
<evidence type="ECO:0000256" key="4">
    <source>
        <dbReference type="ARBA" id="ARBA00040366"/>
    </source>
</evidence>
<proteinExistence type="inferred from homology"/>
<dbReference type="EMBL" id="GL449698">
    <property type="protein sequence ID" value="EFN82176.1"/>
    <property type="molecule type" value="Genomic_DNA"/>
</dbReference>
<dbReference type="GO" id="GO:0005085">
    <property type="term" value="F:guanyl-nucleotide exchange factor activity"/>
    <property type="evidence" value="ECO:0007669"/>
    <property type="project" value="UniProtKB-KW"/>
</dbReference>
<gene>
    <name evidence="7" type="ORF">EAI_09575</name>
</gene>
<feature type="region of interest" description="Disordered" evidence="6">
    <location>
        <begin position="247"/>
        <end position="289"/>
    </location>
</feature>
<dbReference type="GO" id="GO:0005737">
    <property type="term" value="C:cytoplasm"/>
    <property type="evidence" value="ECO:0007669"/>
    <property type="project" value="TreeGrafter"/>
</dbReference>
<feature type="compositionally biased region" description="Basic and acidic residues" evidence="6">
    <location>
        <begin position="556"/>
        <end position="583"/>
    </location>
</feature>
<dbReference type="PANTHER" id="PTHR19423">
    <property type="entry name" value="SH3 DOMAIN-BINDING PROTEIN 5"/>
    <property type="match status" value="1"/>
</dbReference>
<dbReference type="Pfam" id="PF05276">
    <property type="entry name" value="SH3BP5"/>
    <property type="match status" value="1"/>
</dbReference>
<keyword evidence="3 5" id="KW-0175">Coiled coil</keyword>
<reference evidence="7 8" key="1">
    <citation type="journal article" date="2010" name="Science">
        <title>Genomic comparison of the ants Camponotus floridanus and Harpegnathos saltator.</title>
        <authorList>
            <person name="Bonasio R."/>
            <person name="Zhang G."/>
            <person name="Ye C."/>
            <person name="Mutti N.S."/>
            <person name="Fang X."/>
            <person name="Qin N."/>
            <person name="Donahue G."/>
            <person name="Yang P."/>
            <person name="Li Q."/>
            <person name="Li C."/>
            <person name="Zhang P."/>
            <person name="Huang Z."/>
            <person name="Berger S.L."/>
            <person name="Reinberg D."/>
            <person name="Wang J."/>
            <person name="Liebig J."/>
        </authorList>
    </citation>
    <scope>NUCLEOTIDE SEQUENCE [LARGE SCALE GENOMIC DNA]</scope>
    <source>
        <strain evidence="7 8">R22 G/1</strain>
    </source>
</reference>
<dbReference type="OrthoDB" id="446789at2759"/>
<dbReference type="GO" id="GO:0004860">
    <property type="term" value="F:protein kinase inhibitor activity"/>
    <property type="evidence" value="ECO:0007669"/>
    <property type="project" value="TreeGrafter"/>
</dbReference>
<feature type="region of interest" description="Disordered" evidence="6">
    <location>
        <begin position="506"/>
        <end position="527"/>
    </location>
</feature>
<evidence type="ECO:0000256" key="2">
    <source>
        <dbReference type="ARBA" id="ARBA00022658"/>
    </source>
</evidence>
<dbReference type="InterPro" id="IPR007940">
    <property type="entry name" value="SH3BP5"/>
</dbReference>
<organism evidence="8">
    <name type="scientific">Harpegnathos saltator</name>
    <name type="common">Jerdon's jumping ant</name>
    <dbReference type="NCBI Taxonomy" id="610380"/>
    <lineage>
        <taxon>Eukaryota</taxon>
        <taxon>Metazoa</taxon>
        <taxon>Ecdysozoa</taxon>
        <taxon>Arthropoda</taxon>
        <taxon>Hexapoda</taxon>
        <taxon>Insecta</taxon>
        <taxon>Pterygota</taxon>
        <taxon>Neoptera</taxon>
        <taxon>Endopterygota</taxon>
        <taxon>Hymenoptera</taxon>
        <taxon>Apocrita</taxon>
        <taxon>Aculeata</taxon>
        <taxon>Formicoidea</taxon>
        <taxon>Formicidae</taxon>
        <taxon>Ponerinae</taxon>
        <taxon>Ponerini</taxon>
        <taxon>Harpegnathos</taxon>
    </lineage>
</organism>
<evidence type="ECO:0000256" key="1">
    <source>
        <dbReference type="ARBA" id="ARBA00007796"/>
    </source>
</evidence>
<dbReference type="PANTHER" id="PTHR19423:SF8">
    <property type="entry name" value="SH3 DOMAIN-BINDING PROTEIN 5-LIKE"/>
    <property type="match status" value="1"/>
</dbReference>
<comment type="similarity">
    <text evidence="1">Belongs to the SH3BP5 family.</text>
</comment>
<feature type="compositionally biased region" description="Low complexity" evidence="6">
    <location>
        <begin position="506"/>
        <end position="524"/>
    </location>
</feature>
<feature type="coiled-coil region" evidence="5">
    <location>
        <begin position="31"/>
        <end position="58"/>
    </location>
</feature>
<dbReference type="InParanoid" id="E2BQ57"/>
<dbReference type="GO" id="GO:0035556">
    <property type="term" value="P:intracellular signal transduction"/>
    <property type="evidence" value="ECO:0007669"/>
    <property type="project" value="InterPro"/>
</dbReference>
<dbReference type="Proteomes" id="UP000008237">
    <property type="component" value="Unassembled WGS sequence"/>
</dbReference>
<dbReference type="AlphaFoldDB" id="E2BQ57"/>
<feature type="region of interest" description="Disordered" evidence="6">
    <location>
        <begin position="552"/>
        <end position="611"/>
    </location>
</feature>
<evidence type="ECO:0000313" key="7">
    <source>
        <dbReference type="EMBL" id="EFN82176.1"/>
    </source>
</evidence>
<dbReference type="OMA" id="DMLWSAG"/>
<dbReference type="FunCoup" id="E2BQ57">
    <property type="interactions" value="167"/>
</dbReference>
<name>E2BQ57_HARSA</name>
<feature type="compositionally biased region" description="Basic and acidic residues" evidence="6">
    <location>
        <begin position="247"/>
        <end position="262"/>
    </location>
</feature>
<keyword evidence="2" id="KW-0344">Guanine-nucleotide releasing factor</keyword>
<evidence type="ECO:0000256" key="3">
    <source>
        <dbReference type="ARBA" id="ARBA00023054"/>
    </source>
</evidence>
<evidence type="ECO:0000313" key="8">
    <source>
        <dbReference type="Proteomes" id="UP000008237"/>
    </source>
</evidence>
<feature type="coiled-coil region" evidence="5">
    <location>
        <begin position="158"/>
        <end position="185"/>
    </location>
</feature>
<protein>
    <recommendedName>
        <fullName evidence="4">SH3 domain-binding protein 5-like</fullName>
    </recommendedName>
</protein>
<sequence length="655" mass="73693">MSGRVQKESADDSDRIDDAVDPRVQIELERLNTATDDINKLEVDLDEARATFRELLCESTIKIDTLAKKLGACIEKSRPYYDARFKAKEALQETQKAAIRFERANSQHAAAKEMVYLAEEGLRTEGRCFDHAWQEMLNHATSRVNESEHERALSEAEHRHTTALYHKAEHEVQRLQRELKRTIAKSRPYGIYVFWLYVHVGSMGARRSLLLINSIAYRHNLLMLPYYEMKAHFNQMLEEQKMKTRRYDGTDDCDKNAQDVGDHSTVPTNTATPTDSSVTGSPDSTDYTSDEYLRLPDKISPSVPCPMPTKIDRDSSSEYLGLNNLNLSSTEPRKYIKRDRPRSIAATDSKHIVPLNHTSSSAPGLADLSGIISPVEKRVKIQSPVKDSKSNIATQNGEEWTEISLNNSPDEIYYNNDVYSDEEDQIPYKPLPMDLSPEIAQPISATVEPLKEQSNRKRLITQKSLPTISKVNEVTLSEEKKAEVTRSPSVKNRGKLDGSLANWITRSSAGGEASGGSSTNSSRRQSLDMLWSGGTGERVKELLNHGMMMLNISSLTERRSSEPKTAERDKEKSEKSEKSEGKGKKVPSPLEKTMSYLNADEETSDSESLASVEMLTEDQISSLMMEPDMNQVCQEILGTPLVEVCPLLQQLQQQQ</sequence>
<accession>E2BQ57</accession>
<feature type="compositionally biased region" description="Polar residues" evidence="6">
    <location>
        <begin position="265"/>
        <end position="287"/>
    </location>
</feature>
<evidence type="ECO:0000256" key="5">
    <source>
        <dbReference type="SAM" id="Coils"/>
    </source>
</evidence>